<protein>
    <submittedName>
        <fullName evidence="2">Membrane protein</fullName>
    </submittedName>
</protein>
<keyword evidence="1" id="KW-1133">Transmembrane helix</keyword>
<sequence length="173" mass="19898">MTNTVAKKPRLLLYVILASLILATNYILYRTPMFGPIPEDAVVGSLLDLLINLPLLTYFMIIRKRYSLKYMGIVIFARFAAAFIVPQHLSNYPFLPYLLMVSEGAFILFELFIAYTVITRLPKLLKDYKTVAGRNSFFLINIRKAEETNLTNQMFFTMNCSGHSLSDRFFNAE</sequence>
<dbReference type="RefSeq" id="WP_023613470.1">
    <property type="nucleotide sequence ID" value="NZ_BAUW01000107.1"/>
</dbReference>
<evidence type="ECO:0000313" key="2">
    <source>
        <dbReference type="EMBL" id="GAE47917.1"/>
    </source>
</evidence>
<reference evidence="2 3" key="1">
    <citation type="submission" date="2013-12" db="EMBL/GenBank/DDBJ databases">
        <title>NBRP : Genome information of microbial organism related human and environment.</title>
        <authorList>
            <person name="Hattori M."/>
            <person name="Oshima K."/>
            <person name="Inaba H."/>
            <person name="Suda W."/>
            <person name="Sakamoto M."/>
            <person name="Iino T."/>
            <person name="Kitahara M."/>
            <person name="Oshida Y."/>
            <person name="Iida T."/>
            <person name="Kudo T."/>
            <person name="Itoh T."/>
            <person name="Ahmed I."/>
            <person name="Ohkuma M."/>
        </authorList>
    </citation>
    <scope>NUCLEOTIDE SEQUENCE [LARGE SCALE GENOMIC DNA]</scope>
    <source>
        <strain evidence="2 3">JCM 21738</strain>
    </source>
</reference>
<organism evidence="2 3">
    <name type="scientific">Mesobacillus boroniphilus JCM 21738</name>
    <dbReference type="NCBI Taxonomy" id="1294265"/>
    <lineage>
        <taxon>Bacteria</taxon>
        <taxon>Bacillati</taxon>
        <taxon>Bacillota</taxon>
        <taxon>Bacilli</taxon>
        <taxon>Bacillales</taxon>
        <taxon>Bacillaceae</taxon>
        <taxon>Mesobacillus</taxon>
    </lineage>
</organism>
<feature type="transmembrane region" description="Helical" evidence="1">
    <location>
        <begin position="97"/>
        <end position="118"/>
    </location>
</feature>
<feature type="transmembrane region" description="Helical" evidence="1">
    <location>
        <begin position="41"/>
        <end position="61"/>
    </location>
</feature>
<comment type="caution">
    <text evidence="2">The sequence shown here is derived from an EMBL/GenBank/DDBJ whole genome shotgun (WGS) entry which is preliminary data.</text>
</comment>
<gene>
    <name evidence="2" type="ORF">JCM21738_4959</name>
</gene>
<keyword evidence="3" id="KW-1185">Reference proteome</keyword>
<evidence type="ECO:0000256" key="1">
    <source>
        <dbReference type="SAM" id="Phobius"/>
    </source>
</evidence>
<evidence type="ECO:0000313" key="3">
    <source>
        <dbReference type="Proteomes" id="UP000018949"/>
    </source>
</evidence>
<name>W4RV08_9BACI</name>
<dbReference type="AlphaFoldDB" id="W4RV08"/>
<accession>W4RV08</accession>
<keyword evidence="1" id="KW-0472">Membrane</keyword>
<feature type="transmembrane region" description="Helical" evidence="1">
    <location>
        <begin position="68"/>
        <end position="85"/>
    </location>
</feature>
<dbReference type="EMBL" id="BAUW01000107">
    <property type="protein sequence ID" value="GAE47917.1"/>
    <property type="molecule type" value="Genomic_DNA"/>
</dbReference>
<dbReference type="Proteomes" id="UP000018949">
    <property type="component" value="Unassembled WGS sequence"/>
</dbReference>
<dbReference type="eggNOG" id="ENOG502Z9IG">
    <property type="taxonomic scope" value="Bacteria"/>
</dbReference>
<feature type="transmembrane region" description="Helical" evidence="1">
    <location>
        <begin position="12"/>
        <end position="29"/>
    </location>
</feature>
<keyword evidence="1" id="KW-0812">Transmembrane</keyword>
<proteinExistence type="predicted"/>